<comment type="caution">
    <text evidence="2">The sequence shown here is derived from an EMBL/GenBank/DDBJ whole genome shotgun (WGS) entry which is preliminary data.</text>
</comment>
<dbReference type="AlphaFoldDB" id="A0A5B7CT64"/>
<accession>A0A5B7CT64</accession>
<evidence type="ECO:0000313" key="2">
    <source>
        <dbReference type="EMBL" id="MPC11834.1"/>
    </source>
</evidence>
<proteinExistence type="predicted"/>
<protein>
    <submittedName>
        <fullName evidence="2">Uncharacterized protein</fullName>
    </submittedName>
</protein>
<dbReference type="OrthoDB" id="10261408at2759"/>
<organism evidence="2 3">
    <name type="scientific">Portunus trituberculatus</name>
    <name type="common">Swimming crab</name>
    <name type="synonym">Neptunus trituberculatus</name>
    <dbReference type="NCBI Taxonomy" id="210409"/>
    <lineage>
        <taxon>Eukaryota</taxon>
        <taxon>Metazoa</taxon>
        <taxon>Ecdysozoa</taxon>
        <taxon>Arthropoda</taxon>
        <taxon>Crustacea</taxon>
        <taxon>Multicrustacea</taxon>
        <taxon>Malacostraca</taxon>
        <taxon>Eumalacostraca</taxon>
        <taxon>Eucarida</taxon>
        <taxon>Decapoda</taxon>
        <taxon>Pleocyemata</taxon>
        <taxon>Brachyura</taxon>
        <taxon>Eubrachyura</taxon>
        <taxon>Portunoidea</taxon>
        <taxon>Portunidae</taxon>
        <taxon>Portuninae</taxon>
        <taxon>Portunus</taxon>
    </lineage>
</organism>
<evidence type="ECO:0000313" key="3">
    <source>
        <dbReference type="Proteomes" id="UP000324222"/>
    </source>
</evidence>
<gene>
    <name evidence="2" type="ORF">E2C01_004509</name>
</gene>
<feature type="compositionally biased region" description="Basic and acidic residues" evidence="1">
    <location>
        <begin position="107"/>
        <end position="126"/>
    </location>
</feature>
<dbReference type="Proteomes" id="UP000324222">
    <property type="component" value="Unassembled WGS sequence"/>
</dbReference>
<sequence length="253" mass="27765">MAECFGGQIRRLDLRVPPSSPPSHASPLFLSFVVLVAVIAQTPAWQRVLRSSSPRPPESCEADSVSPKRPRLSIDVHQPCQEPRTPNDDSRLSGGDSDSEMIPVKQEMVELKESADPSYEGKELRHTKAAHTPPPTHPQQGPTHQQQTPFPHSKAPHTPTARPNTPTARPPLTHKRPHTHPQQGPHSPTARPPLTHKRPLTPTKGPTPTHSKAPHTHKGPHTPITSLTVPHRHTQQAPTHTHSTPTAHKVPLE</sequence>
<reference evidence="2 3" key="1">
    <citation type="submission" date="2019-05" db="EMBL/GenBank/DDBJ databases">
        <title>Another draft genome of Portunus trituberculatus and its Hox gene families provides insights of decapod evolution.</title>
        <authorList>
            <person name="Jeong J.-H."/>
            <person name="Song I."/>
            <person name="Kim S."/>
            <person name="Choi T."/>
            <person name="Kim D."/>
            <person name="Ryu S."/>
            <person name="Kim W."/>
        </authorList>
    </citation>
    <scope>NUCLEOTIDE SEQUENCE [LARGE SCALE GENOMIC DNA]</scope>
    <source>
        <tissue evidence="2">Muscle</tissue>
    </source>
</reference>
<evidence type="ECO:0000256" key="1">
    <source>
        <dbReference type="SAM" id="MobiDB-lite"/>
    </source>
</evidence>
<feature type="region of interest" description="Disordered" evidence="1">
    <location>
        <begin position="49"/>
        <end position="253"/>
    </location>
</feature>
<feature type="compositionally biased region" description="Low complexity" evidence="1">
    <location>
        <begin position="138"/>
        <end position="171"/>
    </location>
</feature>
<dbReference type="EMBL" id="VSRR010000183">
    <property type="protein sequence ID" value="MPC11834.1"/>
    <property type="molecule type" value="Genomic_DNA"/>
</dbReference>
<keyword evidence="3" id="KW-1185">Reference proteome</keyword>
<feature type="compositionally biased region" description="Low complexity" evidence="1">
    <location>
        <begin position="235"/>
        <end position="253"/>
    </location>
</feature>
<dbReference type="PRINTS" id="PR01217">
    <property type="entry name" value="PRICHEXTENSN"/>
</dbReference>
<name>A0A5B7CT64_PORTR</name>